<evidence type="ECO:0000313" key="3">
    <source>
        <dbReference type="Proteomes" id="UP000256899"/>
    </source>
</evidence>
<dbReference type="AlphaFoldDB" id="A0A3E0U289"/>
<comment type="caution">
    <text evidence="2">The sequence shown here is derived from an EMBL/GenBank/DDBJ whole genome shotgun (WGS) entry which is preliminary data.</text>
</comment>
<feature type="compositionally biased region" description="Polar residues" evidence="1">
    <location>
        <begin position="317"/>
        <end position="332"/>
    </location>
</feature>
<feature type="region of interest" description="Disordered" evidence="1">
    <location>
        <begin position="16"/>
        <end position="169"/>
    </location>
</feature>
<evidence type="ECO:0000313" key="2">
    <source>
        <dbReference type="EMBL" id="REL31101.1"/>
    </source>
</evidence>
<sequence length="369" mass="39672">MNITTQVNQLPLATVVNPPTDSLRRDNVQREVITQAPALSQSAAEKGVASERERARTPAQNVEEGIDFAAIQEQAERESASINERQRGQDQSGEQPGQQEQGQSADAQAEDENSGEDSNTNSRELTPDEQQAVRELSARDLEVRTHEQAHAAVGGPYTGAPSYSFEIGPDGRRYAVEGEVSVDLSEAGSPQETITKMRRVYDAALAPANPSTQDLRVAAEASRIIAQAQAEVLRQQRVEEGDEQSPQPSGDGRPTINSFGSERTAELGSDDVSANLDSAVSATSAVSVPSSSFSNLDADTGASSQQSDFARGDFDSFVQSTIQAQESISPSLPQRPEEIDQRAGVIESRYLAINQAYDLPPRSQFVLQA</sequence>
<evidence type="ECO:0008006" key="4">
    <source>
        <dbReference type="Google" id="ProtNLM"/>
    </source>
</evidence>
<feature type="compositionally biased region" description="Basic and acidic residues" evidence="1">
    <location>
        <begin position="136"/>
        <end position="149"/>
    </location>
</feature>
<keyword evidence="3" id="KW-1185">Reference proteome</keyword>
<proteinExistence type="predicted"/>
<feature type="region of interest" description="Disordered" evidence="1">
    <location>
        <begin position="235"/>
        <end position="261"/>
    </location>
</feature>
<dbReference type="Proteomes" id="UP000256899">
    <property type="component" value="Unassembled WGS sequence"/>
</dbReference>
<feature type="compositionally biased region" description="Low complexity" evidence="1">
    <location>
        <begin position="89"/>
        <end position="104"/>
    </location>
</feature>
<feature type="compositionally biased region" description="Polar residues" evidence="1">
    <location>
        <begin position="295"/>
        <end position="308"/>
    </location>
</feature>
<evidence type="ECO:0000256" key="1">
    <source>
        <dbReference type="SAM" id="MobiDB-lite"/>
    </source>
</evidence>
<name>A0A3E0U289_9GAMM</name>
<organism evidence="2 3">
    <name type="scientific">Thalassotalea euphylliae</name>
    <dbReference type="NCBI Taxonomy" id="1655234"/>
    <lineage>
        <taxon>Bacteria</taxon>
        <taxon>Pseudomonadati</taxon>
        <taxon>Pseudomonadota</taxon>
        <taxon>Gammaproteobacteria</taxon>
        <taxon>Alteromonadales</taxon>
        <taxon>Colwelliaceae</taxon>
        <taxon>Thalassotalea</taxon>
    </lineage>
</organism>
<feature type="compositionally biased region" description="Basic and acidic residues" evidence="1">
    <location>
        <begin position="74"/>
        <end position="88"/>
    </location>
</feature>
<dbReference type="InterPro" id="IPR021973">
    <property type="entry name" value="SprA-related"/>
</dbReference>
<dbReference type="Pfam" id="PF12118">
    <property type="entry name" value="SprA-related"/>
    <property type="match status" value="1"/>
</dbReference>
<protein>
    <recommendedName>
        <fullName evidence="4">Catalase</fullName>
    </recommendedName>
</protein>
<gene>
    <name evidence="2" type="ORF">DXX94_10480</name>
</gene>
<feature type="compositionally biased region" description="Low complexity" evidence="1">
    <location>
        <begin position="279"/>
        <end position="294"/>
    </location>
</feature>
<feature type="region of interest" description="Disordered" evidence="1">
    <location>
        <begin position="279"/>
        <end position="340"/>
    </location>
</feature>
<accession>A0A3E0U289</accession>
<reference evidence="3" key="1">
    <citation type="submission" date="2018-08" db="EMBL/GenBank/DDBJ databases">
        <title>Thalassotalea euphylliae genome.</title>
        <authorList>
            <person name="Summers S."/>
            <person name="Rice S.A."/>
            <person name="Freckelton M.L."/>
            <person name="Nedved B.T."/>
            <person name="Hadfield M.G."/>
        </authorList>
    </citation>
    <scope>NUCLEOTIDE SEQUENCE [LARGE SCALE GENOMIC DNA]</scope>
    <source>
        <strain evidence="3">H3</strain>
    </source>
</reference>
<dbReference type="EMBL" id="QUOT01000001">
    <property type="protein sequence ID" value="REL31101.1"/>
    <property type="molecule type" value="Genomic_DNA"/>
</dbReference>
<dbReference type="RefSeq" id="WP_116015693.1">
    <property type="nucleotide sequence ID" value="NZ_QUOT01000001.1"/>
</dbReference>